<reference evidence="1 2" key="1">
    <citation type="submission" date="2019-01" db="EMBL/GenBank/DDBJ databases">
        <title>Pseudoxanthomonas composti sp. nov., isolated from compost.</title>
        <authorList>
            <person name="Yang G."/>
        </authorList>
    </citation>
    <scope>NUCLEOTIDE SEQUENCE [LARGE SCALE GENOMIC DNA]</scope>
    <source>
        <strain evidence="1 2">GSS15</strain>
    </source>
</reference>
<evidence type="ECO:0000313" key="1">
    <source>
        <dbReference type="EMBL" id="RXR02694.1"/>
    </source>
</evidence>
<keyword evidence="2" id="KW-1185">Reference proteome</keyword>
<organism evidence="1 2">
    <name type="scientific">Pseudoxanthomonas composti</name>
    <dbReference type="NCBI Taxonomy" id="2137479"/>
    <lineage>
        <taxon>Bacteria</taxon>
        <taxon>Pseudomonadati</taxon>
        <taxon>Pseudomonadota</taxon>
        <taxon>Gammaproteobacteria</taxon>
        <taxon>Lysobacterales</taxon>
        <taxon>Lysobacteraceae</taxon>
        <taxon>Pseudoxanthomonas</taxon>
    </lineage>
</organism>
<name>A0A4Q1JSJ0_9GAMM</name>
<dbReference type="AlphaFoldDB" id="A0A4Q1JSJ0"/>
<proteinExistence type="predicted"/>
<gene>
    <name evidence="1" type="ORF">EPA99_14515</name>
</gene>
<accession>A0A4Q1JSJ0</accession>
<dbReference type="RefSeq" id="WP_129471961.1">
    <property type="nucleotide sequence ID" value="NZ_SAWZ01000008.1"/>
</dbReference>
<dbReference type="EMBL" id="SAWZ01000008">
    <property type="protein sequence ID" value="RXR02694.1"/>
    <property type="molecule type" value="Genomic_DNA"/>
</dbReference>
<evidence type="ECO:0000313" key="2">
    <source>
        <dbReference type="Proteomes" id="UP000289784"/>
    </source>
</evidence>
<dbReference type="Proteomes" id="UP000289784">
    <property type="component" value="Unassembled WGS sequence"/>
</dbReference>
<sequence length="91" mass="9738">MNDFAADPDDALRHDIGRAEPRVYATRAEAASFSDEALAHPVALRGLETLALDELAQLRAAKPPRKPAAAIDPVASYIDWDLAVDGLSLAE</sequence>
<protein>
    <submittedName>
        <fullName evidence="1">Uncharacterized protein</fullName>
    </submittedName>
</protein>
<comment type="caution">
    <text evidence="1">The sequence shown here is derived from an EMBL/GenBank/DDBJ whole genome shotgun (WGS) entry which is preliminary data.</text>
</comment>